<gene>
    <name evidence="9" type="ORF">ISR29_03345</name>
</gene>
<keyword evidence="5" id="KW-0443">Lipid metabolism</keyword>
<keyword evidence="4" id="KW-0560">Oxidoreductase</keyword>
<dbReference type="PANTHER" id="PTHR21624">
    <property type="entry name" value="STEROL DESATURASE-RELATED PROTEIN"/>
    <property type="match status" value="1"/>
</dbReference>
<feature type="transmembrane region" description="Helical" evidence="7">
    <location>
        <begin position="23"/>
        <end position="49"/>
    </location>
</feature>
<proteinExistence type="predicted"/>
<dbReference type="PANTHER" id="PTHR21624:SF1">
    <property type="entry name" value="ALKYLGLYCEROL MONOOXYGENASE"/>
    <property type="match status" value="1"/>
</dbReference>
<dbReference type="GO" id="GO:0008610">
    <property type="term" value="P:lipid biosynthetic process"/>
    <property type="evidence" value="ECO:0007669"/>
    <property type="project" value="InterPro"/>
</dbReference>
<evidence type="ECO:0000256" key="3">
    <source>
        <dbReference type="ARBA" id="ARBA00022989"/>
    </source>
</evidence>
<reference evidence="9" key="1">
    <citation type="submission" date="2020-10" db="EMBL/GenBank/DDBJ databases">
        <title>Microbiome of the Black Sea water column analyzed by genome centric metagenomics.</title>
        <authorList>
            <person name="Cabello-Yeves P.J."/>
            <person name="Callieri C."/>
            <person name="Picazo A."/>
            <person name="Mehrshad M."/>
            <person name="Haro-Moreno J.M."/>
            <person name="Roda-Garcia J."/>
            <person name="Dzembekova N."/>
            <person name="Slabakova V."/>
            <person name="Slabakova N."/>
            <person name="Moncheva S."/>
            <person name="Rodriguez-Valera F."/>
        </authorList>
    </citation>
    <scope>NUCLEOTIDE SEQUENCE</scope>
    <source>
        <strain evidence="9">BS30m-G43</strain>
    </source>
</reference>
<evidence type="ECO:0000256" key="1">
    <source>
        <dbReference type="ARBA" id="ARBA00004127"/>
    </source>
</evidence>
<feature type="transmembrane region" description="Helical" evidence="7">
    <location>
        <begin position="124"/>
        <end position="150"/>
    </location>
</feature>
<keyword evidence="2 7" id="KW-0812">Transmembrane</keyword>
<evidence type="ECO:0000256" key="5">
    <source>
        <dbReference type="ARBA" id="ARBA00023098"/>
    </source>
</evidence>
<accession>A0A937JEE1</accession>
<evidence type="ECO:0000259" key="8">
    <source>
        <dbReference type="Pfam" id="PF04116"/>
    </source>
</evidence>
<comment type="caution">
    <text evidence="9">The sequence shown here is derived from an EMBL/GenBank/DDBJ whole genome shotgun (WGS) entry which is preliminary data.</text>
</comment>
<evidence type="ECO:0000313" key="9">
    <source>
        <dbReference type="EMBL" id="MBL6903218.1"/>
    </source>
</evidence>
<organism evidence="9 10">
    <name type="scientific">SAR86 cluster bacterium</name>
    <dbReference type="NCBI Taxonomy" id="2030880"/>
    <lineage>
        <taxon>Bacteria</taxon>
        <taxon>Pseudomonadati</taxon>
        <taxon>Pseudomonadota</taxon>
        <taxon>Gammaproteobacteria</taxon>
        <taxon>SAR86 cluster</taxon>
    </lineage>
</organism>
<evidence type="ECO:0000256" key="7">
    <source>
        <dbReference type="SAM" id="Phobius"/>
    </source>
</evidence>
<dbReference type="GO" id="GO:0006643">
    <property type="term" value="P:membrane lipid metabolic process"/>
    <property type="evidence" value="ECO:0007669"/>
    <property type="project" value="TreeGrafter"/>
</dbReference>
<keyword evidence="6 7" id="KW-0472">Membrane</keyword>
<name>A0A937JEE1_9GAMM</name>
<dbReference type="Proteomes" id="UP000705230">
    <property type="component" value="Unassembled WGS sequence"/>
</dbReference>
<dbReference type="Pfam" id="PF04116">
    <property type="entry name" value="FA_hydroxylase"/>
    <property type="match status" value="1"/>
</dbReference>
<dbReference type="GO" id="GO:0016020">
    <property type="term" value="C:membrane"/>
    <property type="evidence" value="ECO:0007669"/>
    <property type="project" value="GOC"/>
</dbReference>
<evidence type="ECO:0000256" key="4">
    <source>
        <dbReference type="ARBA" id="ARBA00023002"/>
    </source>
</evidence>
<dbReference type="GO" id="GO:0012505">
    <property type="term" value="C:endomembrane system"/>
    <property type="evidence" value="ECO:0007669"/>
    <property type="project" value="UniProtKB-SubCell"/>
</dbReference>
<dbReference type="InterPro" id="IPR051689">
    <property type="entry name" value="Sterol_desaturase/TMEM195"/>
</dbReference>
<dbReference type="GO" id="GO:0050479">
    <property type="term" value="F:glyceryl-ether monooxygenase activity"/>
    <property type="evidence" value="ECO:0007669"/>
    <property type="project" value="TreeGrafter"/>
</dbReference>
<evidence type="ECO:0000256" key="6">
    <source>
        <dbReference type="ARBA" id="ARBA00023136"/>
    </source>
</evidence>
<feature type="transmembrane region" description="Helical" evidence="7">
    <location>
        <begin position="61"/>
        <end position="82"/>
    </location>
</feature>
<sequence>MIIAETIYSKINDLSLYKLNDSMAGFGLLAGNVLVNIATKGSILFFYFYLYEFRIFTISDIFSSVAVWILTFLVIDFVFYWYHRFSHRVRFMWAVHMNHHSSEEMNFTVALRQAWFGPLTKVPFFLVLPLIGFDPLITALAGAAATLWGITGHTQSIRTLGILEYVFVTPSSHRVHHASNPEYIDKNYGNMFIVWDRVFGTYAKEESEVIFGITENVKTFNPIKITFMNWIKMIEDFRNSNSLTDRFNSFFGPPEWDLHKSKNPHL</sequence>
<keyword evidence="3 7" id="KW-1133">Transmembrane helix</keyword>
<dbReference type="InterPro" id="IPR006694">
    <property type="entry name" value="Fatty_acid_hydroxylase"/>
</dbReference>
<protein>
    <submittedName>
        <fullName evidence="9">Sterol desaturase family protein</fullName>
    </submittedName>
</protein>
<dbReference type="EMBL" id="JADHSG010000003">
    <property type="protein sequence ID" value="MBL6903218.1"/>
    <property type="molecule type" value="Genomic_DNA"/>
</dbReference>
<dbReference type="GO" id="GO:0005506">
    <property type="term" value="F:iron ion binding"/>
    <property type="evidence" value="ECO:0007669"/>
    <property type="project" value="InterPro"/>
</dbReference>
<dbReference type="AlphaFoldDB" id="A0A937JEE1"/>
<evidence type="ECO:0000313" key="10">
    <source>
        <dbReference type="Proteomes" id="UP000705230"/>
    </source>
</evidence>
<feature type="domain" description="Fatty acid hydroxylase" evidence="8">
    <location>
        <begin position="68"/>
        <end position="201"/>
    </location>
</feature>
<comment type="subcellular location">
    <subcellularLocation>
        <location evidence="1">Endomembrane system</location>
        <topology evidence="1">Multi-pass membrane protein</topology>
    </subcellularLocation>
</comment>
<evidence type="ECO:0000256" key="2">
    <source>
        <dbReference type="ARBA" id="ARBA00022692"/>
    </source>
</evidence>